<dbReference type="InterPro" id="IPR036388">
    <property type="entry name" value="WH-like_DNA-bd_sf"/>
</dbReference>
<dbReference type="PANTHER" id="PTHR43133">
    <property type="entry name" value="RNA POLYMERASE ECF-TYPE SIGMA FACTO"/>
    <property type="match status" value="1"/>
</dbReference>
<evidence type="ECO:0000313" key="9">
    <source>
        <dbReference type="EMBL" id="CAH1205129.1"/>
    </source>
</evidence>
<gene>
    <name evidence="9" type="primary">sigY</name>
    <name evidence="9" type="ORF">PAECIP111893_02293</name>
</gene>
<dbReference type="InterPro" id="IPR000838">
    <property type="entry name" value="RNA_pol_sigma70_ECF_CS"/>
</dbReference>
<dbReference type="CDD" id="cd06171">
    <property type="entry name" value="Sigma70_r4"/>
    <property type="match status" value="1"/>
</dbReference>
<proteinExistence type="inferred from homology"/>
<organism evidence="9 10">
    <name type="scientific">Paenibacillus plantiphilus</name>
    <dbReference type="NCBI Taxonomy" id="2905650"/>
    <lineage>
        <taxon>Bacteria</taxon>
        <taxon>Bacillati</taxon>
        <taxon>Bacillota</taxon>
        <taxon>Bacilli</taxon>
        <taxon>Bacillales</taxon>
        <taxon>Paenibacillaceae</taxon>
        <taxon>Paenibacillus</taxon>
    </lineage>
</organism>
<keyword evidence="3 6" id="KW-0731">Sigma factor</keyword>
<evidence type="ECO:0000256" key="4">
    <source>
        <dbReference type="ARBA" id="ARBA00023125"/>
    </source>
</evidence>
<dbReference type="PROSITE" id="PS01063">
    <property type="entry name" value="SIGMA70_ECF"/>
    <property type="match status" value="1"/>
</dbReference>
<sequence length="190" mass="22492">MTSVELQAEESDAIIGQAIRGDEQALARLLRDHYAMLYRYLLKVTMNKSMTEDLVQDTMLRAIERIHTFQRKSKFSTWLISIGTRLYIDEMRKKKRERQWQNDEQALQAIRFDAAMSNTEWHDALDALGKLSYDIRLPILLKYYYGYAYEEIAQWLNIPIGTVKSRLHNGLKQLRKELNSDEQTQRQVYP</sequence>
<comment type="similarity">
    <text evidence="1 6">Belongs to the sigma-70 factor family. ECF subfamily.</text>
</comment>
<dbReference type="PANTHER" id="PTHR43133:SF60">
    <property type="entry name" value="RNA POLYMERASE SIGMA FACTOR SIGV"/>
    <property type="match status" value="1"/>
</dbReference>
<keyword evidence="10" id="KW-1185">Reference proteome</keyword>
<evidence type="ECO:0000259" key="8">
    <source>
        <dbReference type="Pfam" id="PF08281"/>
    </source>
</evidence>
<dbReference type="InterPro" id="IPR013324">
    <property type="entry name" value="RNA_pol_sigma_r3/r4-like"/>
</dbReference>
<dbReference type="SUPFAM" id="SSF88946">
    <property type="entry name" value="Sigma2 domain of RNA polymerase sigma factors"/>
    <property type="match status" value="1"/>
</dbReference>
<dbReference type="InterPro" id="IPR014284">
    <property type="entry name" value="RNA_pol_sigma-70_dom"/>
</dbReference>
<feature type="domain" description="RNA polymerase sigma factor 70 region 4 type 2" evidence="8">
    <location>
        <begin position="125"/>
        <end position="174"/>
    </location>
</feature>
<feature type="domain" description="RNA polymerase sigma-70 region 2" evidence="7">
    <location>
        <begin position="29"/>
        <end position="96"/>
    </location>
</feature>
<evidence type="ECO:0000256" key="3">
    <source>
        <dbReference type="ARBA" id="ARBA00023082"/>
    </source>
</evidence>
<evidence type="ECO:0000256" key="2">
    <source>
        <dbReference type="ARBA" id="ARBA00023015"/>
    </source>
</evidence>
<dbReference type="Proteomes" id="UP000838686">
    <property type="component" value="Unassembled WGS sequence"/>
</dbReference>
<keyword evidence="5 6" id="KW-0804">Transcription</keyword>
<dbReference type="InterPro" id="IPR013249">
    <property type="entry name" value="RNA_pol_sigma70_r4_t2"/>
</dbReference>
<dbReference type="Pfam" id="PF08281">
    <property type="entry name" value="Sigma70_r4_2"/>
    <property type="match status" value="1"/>
</dbReference>
<name>A0ABN8GBR5_9BACL</name>
<keyword evidence="2 6" id="KW-0805">Transcription regulation</keyword>
<dbReference type="Pfam" id="PF04542">
    <property type="entry name" value="Sigma70_r2"/>
    <property type="match status" value="1"/>
</dbReference>
<dbReference type="Gene3D" id="1.10.1740.10">
    <property type="match status" value="1"/>
</dbReference>
<dbReference type="EMBL" id="CAKMMF010000011">
    <property type="protein sequence ID" value="CAH1205129.1"/>
    <property type="molecule type" value="Genomic_DNA"/>
</dbReference>
<evidence type="ECO:0000259" key="7">
    <source>
        <dbReference type="Pfam" id="PF04542"/>
    </source>
</evidence>
<dbReference type="InterPro" id="IPR013325">
    <property type="entry name" value="RNA_pol_sigma_r2"/>
</dbReference>
<dbReference type="InterPro" id="IPR039425">
    <property type="entry name" value="RNA_pol_sigma-70-like"/>
</dbReference>
<dbReference type="NCBIfam" id="NF007216">
    <property type="entry name" value="PRK09638.1"/>
    <property type="match status" value="1"/>
</dbReference>
<evidence type="ECO:0000313" key="10">
    <source>
        <dbReference type="Proteomes" id="UP000838686"/>
    </source>
</evidence>
<keyword evidence="4 6" id="KW-0238">DNA-binding</keyword>
<evidence type="ECO:0000256" key="5">
    <source>
        <dbReference type="ARBA" id="ARBA00023163"/>
    </source>
</evidence>
<accession>A0ABN8GBR5</accession>
<dbReference type="SUPFAM" id="SSF88659">
    <property type="entry name" value="Sigma3 and sigma4 domains of RNA polymerase sigma factors"/>
    <property type="match status" value="1"/>
</dbReference>
<dbReference type="InterPro" id="IPR007627">
    <property type="entry name" value="RNA_pol_sigma70_r2"/>
</dbReference>
<comment type="caution">
    <text evidence="9">The sequence shown here is derived from an EMBL/GenBank/DDBJ whole genome shotgun (WGS) entry which is preliminary data.</text>
</comment>
<dbReference type="Gene3D" id="1.10.10.10">
    <property type="entry name" value="Winged helix-like DNA-binding domain superfamily/Winged helix DNA-binding domain"/>
    <property type="match status" value="1"/>
</dbReference>
<reference evidence="9" key="1">
    <citation type="submission" date="2022-01" db="EMBL/GenBank/DDBJ databases">
        <authorList>
            <person name="Criscuolo A."/>
        </authorList>
    </citation>
    <scope>NUCLEOTIDE SEQUENCE</scope>
    <source>
        <strain evidence="9">CIP111893</strain>
    </source>
</reference>
<dbReference type="RefSeq" id="WP_236342013.1">
    <property type="nucleotide sequence ID" value="NZ_CAKMMF010000011.1"/>
</dbReference>
<evidence type="ECO:0000256" key="6">
    <source>
        <dbReference type="RuleBase" id="RU000716"/>
    </source>
</evidence>
<evidence type="ECO:0000256" key="1">
    <source>
        <dbReference type="ARBA" id="ARBA00010641"/>
    </source>
</evidence>
<dbReference type="NCBIfam" id="TIGR02937">
    <property type="entry name" value="sigma70-ECF"/>
    <property type="match status" value="1"/>
</dbReference>
<protein>
    <recommendedName>
        <fullName evidence="6">RNA polymerase sigma factor</fullName>
    </recommendedName>
</protein>